<keyword evidence="3" id="KW-1185">Reference proteome</keyword>
<keyword evidence="2" id="KW-0378">Hydrolase</keyword>
<evidence type="ECO:0000256" key="1">
    <source>
        <dbReference type="ARBA" id="ARBA00010552"/>
    </source>
</evidence>
<evidence type="ECO:0000313" key="3">
    <source>
        <dbReference type="Proteomes" id="UP001606134"/>
    </source>
</evidence>
<dbReference type="Gene3D" id="3.30.1330.40">
    <property type="entry name" value="RutC-like"/>
    <property type="match status" value="1"/>
</dbReference>
<gene>
    <name evidence="2" type="ORF">ACG04R_03200</name>
</gene>
<evidence type="ECO:0000313" key="2">
    <source>
        <dbReference type="EMBL" id="MFG6485662.1"/>
    </source>
</evidence>
<dbReference type="RefSeq" id="WP_394406417.1">
    <property type="nucleotide sequence ID" value="NZ_JBIGIC010000001.1"/>
</dbReference>
<dbReference type="GO" id="GO:0016787">
    <property type="term" value="F:hydrolase activity"/>
    <property type="evidence" value="ECO:0007669"/>
    <property type="project" value="UniProtKB-KW"/>
</dbReference>
<dbReference type="PANTHER" id="PTHR11803">
    <property type="entry name" value="2-IMINOBUTANOATE/2-IMINOPROPANOATE DEAMINASE RIDA"/>
    <property type="match status" value="1"/>
</dbReference>
<reference evidence="2 3" key="1">
    <citation type="submission" date="2024-08" db="EMBL/GenBank/DDBJ databases">
        <authorList>
            <person name="Lu H."/>
        </authorList>
    </citation>
    <scope>NUCLEOTIDE SEQUENCE [LARGE SCALE GENOMIC DNA]</scope>
    <source>
        <strain evidence="2 3">BYS78W</strain>
    </source>
</reference>
<proteinExistence type="inferred from homology"/>
<dbReference type="CDD" id="cd00448">
    <property type="entry name" value="YjgF_YER057c_UK114_family"/>
    <property type="match status" value="1"/>
</dbReference>
<protein>
    <submittedName>
        <fullName evidence="2">RidA family protein</fullName>
        <ecNumber evidence="2">3.5.-.-</ecNumber>
    </submittedName>
</protein>
<dbReference type="EMBL" id="JBIGIC010000001">
    <property type="protein sequence ID" value="MFG6485662.1"/>
    <property type="molecule type" value="Genomic_DNA"/>
</dbReference>
<comment type="similarity">
    <text evidence="1">Belongs to the RutC family.</text>
</comment>
<name>A0ABW7H834_9BURK</name>
<dbReference type="EC" id="3.5.-.-" evidence="2"/>
<sequence>MQAQTRQCLTNIAAVLEAPGSSMDKIVSVTLVLADEDDFAGMNEEYLRWFPSNPPARQGAKLPARVPGLKVSVAAIAEA</sequence>
<dbReference type="Proteomes" id="UP001606134">
    <property type="component" value="Unassembled WGS sequence"/>
</dbReference>
<accession>A0ABW7H834</accession>
<dbReference type="PANTHER" id="PTHR11803:SF58">
    <property type="entry name" value="PROTEIN HMF1-RELATED"/>
    <property type="match status" value="1"/>
</dbReference>
<dbReference type="InterPro" id="IPR006175">
    <property type="entry name" value="YjgF/YER057c/UK114"/>
</dbReference>
<dbReference type="Pfam" id="PF01042">
    <property type="entry name" value="Ribonuc_L-PSP"/>
    <property type="match status" value="1"/>
</dbReference>
<organism evidence="2 3">
    <name type="scientific">Pelomonas candidula</name>
    <dbReference type="NCBI Taxonomy" id="3299025"/>
    <lineage>
        <taxon>Bacteria</taxon>
        <taxon>Pseudomonadati</taxon>
        <taxon>Pseudomonadota</taxon>
        <taxon>Betaproteobacteria</taxon>
        <taxon>Burkholderiales</taxon>
        <taxon>Sphaerotilaceae</taxon>
        <taxon>Roseateles</taxon>
    </lineage>
</organism>
<comment type="caution">
    <text evidence="2">The sequence shown here is derived from an EMBL/GenBank/DDBJ whole genome shotgun (WGS) entry which is preliminary data.</text>
</comment>
<dbReference type="SUPFAM" id="SSF55298">
    <property type="entry name" value="YjgF-like"/>
    <property type="match status" value="1"/>
</dbReference>
<dbReference type="InterPro" id="IPR035959">
    <property type="entry name" value="RutC-like_sf"/>
</dbReference>